<dbReference type="InterPro" id="IPR008868">
    <property type="entry name" value="TniB"/>
</dbReference>
<dbReference type="Proteomes" id="UP000694460">
    <property type="component" value="Unassembled WGS sequence"/>
</dbReference>
<organism evidence="1 2">
    <name type="scientific">Mycolicibacterium lutetiense</name>
    <dbReference type="NCBI Taxonomy" id="1641992"/>
    <lineage>
        <taxon>Bacteria</taxon>
        <taxon>Bacillati</taxon>
        <taxon>Actinomycetota</taxon>
        <taxon>Actinomycetes</taxon>
        <taxon>Mycobacteriales</taxon>
        <taxon>Mycobacteriaceae</taxon>
        <taxon>Mycolicibacterium</taxon>
    </lineage>
</organism>
<accession>A0ABS4ZSB6</accession>
<evidence type="ECO:0008006" key="3">
    <source>
        <dbReference type="Google" id="ProtNLM"/>
    </source>
</evidence>
<dbReference type="InterPro" id="IPR027417">
    <property type="entry name" value="P-loop_NTPase"/>
</dbReference>
<proteinExistence type="predicted"/>
<evidence type="ECO:0000313" key="1">
    <source>
        <dbReference type="EMBL" id="MBP2452387.1"/>
    </source>
</evidence>
<sequence length="349" mass="38786">MVRKRAVAESDDDQSDGGDVRRLPAVTLDGWRHFVKSKPITFDLLDQDKYHQLSGNAQLDYDDRRMAYHSELVTIETSVVRRITRQGRLLTLLNQREGGARRSMIVSGPWASGKTTTIKLLGKIHEQTVWRRYPGQDRIPVVYITTPPKGSPRQLAAEFAHFLGLPTRARHNTTDIADAVCRVLTDARTELVIVDEIHNLNLASAAGEDMSDHLKYFNEHMPATFVYAGINVERSNLFAGVRGRQISGRSVLIQTGVFGFDDEWKSLVATLESALRLYNHRPGTLLRNAKYLHQRTGGSISSLSHLVRASAITAILAGEDAITRATLEDTVIDHAAESVTSRPTVAKAI</sequence>
<keyword evidence="2" id="KW-1185">Reference proteome</keyword>
<reference evidence="1 2" key="1">
    <citation type="submission" date="2021-03" db="EMBL/GenBank/DDBJ databases">
        <title>Sequencing the genomes of 1000 actinobacteria strains.</title>
        <authorList>
            <person name="Klenk H.-P."/>
        </authorList>
    </citation>
    <scope>NUCLEOTIDE SEQUENCE [LARGE SCALE GENOMIC DNA]</scope>
    <source>
        <strain evidence="1 2">DSM 46713</strain>
    </source>
</reference>
<comment type="caution">
    <text evidence="1">The sequence shown here is derived from an EMBL/GenBank/DDBJ whole genome shotgun (WGS) entry which is preliminary data.</text>
</comment>
<dbReference type="Gene3D" id="3.40.50.300">
    <property type="entry name" value="P-loop containing nucleotide triphosphate hydrolases"/>
    <property type="match status" value="1"/>
</dbReference>
<dbReference type="SUPFAM" id="SSF52540">
    <property type="entry name" value="P-loop containing nucleoside triphosphate hydrolases"/>
    <property type="match status" value="1"/>
</dbReference>
<name>A0ABS4ZSB6_9MYCO</name>
<evidence type="ECO:0000313" key="2">
    <source>
        <dbReference type="Proteomes" id="UP000694460"/>
    </source>
</evidence>
<dbReference type="Pfam" id="PF05621">
    <property type="entry name" value="TniB"/>
    <property type="match status" value="1"/>
</dbReference>
<dbReference type="RefSeq" id="WP_209916508.1">
    <property type="nucleotide sequence ID" value="NZ_JAGIOP010000002.1"/>
</dbReference>
<gene>
    <name evidence="1" type="ORF">JOF57_002300</name>
</gene>
<protein>
    <recommendedName>
        <fullName evidence="3">ATP/GTP-binding protein</fullName>
    </recommendedName>
</protein>
<dbReference type="EMBL" id="JAGIOP010000002">
    <property type="protein sequence ID" value="MBP2452387.1"/>
    <property type="molecule type" value="Genomic_DNA"/>
</dbReference>